<protein>
    <submittedName>
        <fullName evidence="1">Uncharacterized protein</fullName>
    </submittedName>
</protein>
<dbReference type="EMBL" id="JARKIE010000057">
    <property type="protein sequence ID" value="KAJ7691562.1"/>
    <property type="molecule type" value="Genomic_DNA"/>
</dbReference>
<dbReference type="Proteomes" id="UP001221757">
    <property type="component" value="Unassembled WGS sequence"/>
</dbReference>
<reference evidence="1" key="1">
    <citation type="submission" date="2023-03" db="EMBL/GenBank/DDBJ databases">
        <title>Massive genome expansion in bonnet fungi (Mycena s.s.) driven by repeated elements and novel gene families across ecological guilds.</title>
        <authorList>
            <consortium name="Lawrence Berkeley National Laboratory"/>
            <person name="Harder C.B."/>
            <person name="Miyauchi S."/>
            <person name="Viragh M."/>
            <person name="Kuo A."/>
            <person name="Thoen E."/>
            <person name="Andreopoulos B."/>
            <person name="Lu D."/>
            <person name="Skrede I."/>
            <person name="Drula E."/>
            <person name="Henrissat B."/>
            <person name="Morin E."/>
            <person name="Kohler A."/>
            <person name="Barry K."/>
            <person name="LaButti K."/>
            <person name="Morin E."/>
            <person name="Salamov A."/>
            <person name="Lipzen A."/>
            <person name="Mereny Z."/>
            <person name="Hegedus B."/>
            <person name="Baldrian P."/>
            <person name="Stursova M."/>
            <person name="Weitz H."/>
            <person name="Taylor A."/>
            <person name="Grigoriev I.V."/>
            <person name="Nagy L.G."/>
            <person name="Martin F."/>
            <person name="Kauserud H."/>
        </authorList>
    </citation>
    <scope>NUCLEOTIDE SEQUENCE</scope>
    <source>
        <strain evidence="1">CBHHK067</strain>
    </source>
</reference>
<evidence type="ECO:0000313" key="1">
    <source>
        <dbReference type="EMBL" id="KAJ7691562.1"/>
    </source>
</evidence>
<feature type="non-terminal residue" evidence="1">
    <location>
        <position position="1"/>
    </location>
</feature>
<name>A0AAD7DKC0_MYCRO</name>
<accession>A0AAD7DKC0</accession>
<evidence type="ECO:0000313" key="2">
    <source>
        <dbReference type="Proteomes" id="UP001221757"/>
    </source>
</evidence>
<organism evidence="1 2">
    <name type="scientific">Mycena rosella</name>
    <name type="common">Pink bonnet</name>
    <name type="synonym">Agaricus rosellus</name>
    <dbReference type="NCBI Taxonomy" id="1033263"/>
    <lineage>
        <taxon>Eukaryota</taxon>
        <taxon>Fungi</taxon>
        <taxon>Dikarya</taxon>
        <taxon>Basidiomycota</taxon>
        <taxon>Agaricomycotina</taxon>
        <taxon>Agaricomycetes</taxon>
        <taxon>Agaricomycetidae</taxon>
        <taxon>Agaricales</taxon>
        <taxon>Marasmiineae</taxon>
        <taxon>Mycenaceae</taxon>
        <taxon>Mycena</taxon>
    </lineage>
</organism>
<keyword evidence="2" id="KW-1185">Reference proteome</keyword>
<dbReference type="AlphaFoldDB" id="A0AAD7DKC0"/>
<comment type="caution">
    <text evidence="1">The sequence shown here is derived from an EMBL/GenBank/DDBJ whole genome shotgun (WGS) entry which is preliminary data.</text>
</comment>
<gene>
    <name evidence="1" type="ORF">B0H17DRAFT_935010</name>
</gene>
<proteinExistence type="predicted"/>
<sequence>YDRLERVLVCDLPEEEVLGTLSGKKRLFSVITPCKNTHGKDASAEIVTYRGMGSVIVVDLQCVVAVVGRVETRGSWKIVDRTGGLIRPEFVNDEQDVDPGQ</sequence>